<evidence type="ECO:0000313" key="1">
    <source>
        <dbReference type="EMBL" id="MBP1935544.1"/>
    </source>
</evidence>
<evidence type="ECO:0000313" key="2">
    <source>
        <dbReference type="Proteomes" id="UP001519273"/>
    </source>
</evidence>
<dbReference type="RefSeq" id="WP_209844881.1">
    <property type="nucleotide sequence ID" value="NZ_CBCRVE010000001.1"/>
</dbReference>
<sequence length="278" mass="31857">MKSWIIHSLTKCLVLTAALLICMFILPSCTHSKTPEDWFRLSTSGLAGVDSFTFHGQAAVRSEDTGIFDKSFSFSGKVNHHYRLSMQEVTNGKMLSDNSFAASSGGHTIRTAYFLHQHGTWVPLEGNESMKTQTLSRFNPLAQMDTLHRFHGYITEEMGAGRGTKVIRIELPAEEARKWIRDQLEEEMDQLRKQFINRSDEFSKKKRAELEAVWSDGKKELNSMLKQADAQAVFHLTIDSRTILPRKLYTEHRISYTDPAGKRQHEMLLTEVHFGDYR</sequence>
<protein>
    <submittedName>
        <fullName evidence="1">Vacuolar-type H+-ATPase subunit H</fullName>
    </submittedName>
</protein>
<name>A0ABS4GZ55_9BACL</name>
<dbReference type="Proteomes" id="UP001519273">
    <property type="component" value="Unassembled WGS sequence"/>
</dbReference>
<accession>A0ABS4GZ55</accession>
<organism evidence="1 2">
    <name type="scientific">Paenibacillus sediminis</name>
    <dbReference type="NCBI Taxonomy" id="664909"/>
    <lineage>
        <taxon>Bacteria</taxon>
        <taxon>Bacillati</taxon>
        <taxon>Bacillota</taxon>
        <taxon>Bacilli</taxon>
        <taxon>Bacillales</taxon>
        <taxon>Paenibacillaceae</taxon>
        <taxon>Paenibacillus</taxon>
    </lineage>
</organism>
<reference evidence="1 2" key="1">
    <citation type="submission" date="2021-03" db="EMBL/GenBank/DDBJ databases">
        <title>Genomic Encyclopedia of Type Strains, Phase IV (KMG-IV): sequencing the most valuable type-strain genomes for metagenomic binning, comparative biology and taxonomic classification.</title>
        <authorList>
            <person name="Goeker M."/>
        </authorList>
    </citation>
    <scope>NUCLEOTIDE SEQUENCE [LARGE SCALE GENOMIC DNA]</scope>
    <source>
        <strain evidence="1 2">DSM 23491</strain>
    </source>
</reference>
<gene>
    <name evidence="1" type="ORF">J2Z20_000405</name>
</gene>
<comment type="caution">
    <text evidence="1">The sequence shown here is derived from an EMBL/GenBank/DDBJ whole genome shotgun (WGS) entry which is preliminary data.</text>
</comment>
<keyword evidence="2" id="KW-1185">Reference proteome</keyword>
<dbReference type="EMBL" id="JAGGKP010000001">
    <property type="protein sequence ID" value="MBP1935544.1"/>
    <property type="molecule type" value="Genomic_DNA"/>
</dbReference>
<proteinExistence type="predicted"/>